<keyword evidence="3" id="KW-1185">Reference proteome</keyword>
<dbReference type="Proteomes" id="UP000199385">
    <property type="component" value="Chromosome I"/>
</dbReference>
<dbReference type="InterPro" id="IPR011009">
    <property type="entry name" value="Kinase-like_dom_sf"/>
</dbReference>
<proteinExistence type="predicted"/>
<dbReference type="OrthoDB" id="236897at2"/>
<sequence>MIQMEQPLTGNVTAGVVRVGDTVRRPVGPWTEAVDALLAHLHAVGFTGAPRPLGRDAQGRQVLEYVPGEPGDPCGTYSPAELASIGAFLADLHRATAGVVPPAGAVWQRVIPPDGEELICHHDAAPWNLVRAARGWVLIDWDGAGPGTRRWELAYAAQSMAGMRPERPVAESAARLRAFVDGYGLVRAERPALAATLGPRARAMSDLLRRGARDGVQPWARIHATDGPHWAATADLLDAHVDTWTAALA</sequence>
<gene>
    <name evidence="2" type="ORF">GA0070611_1921</name>
</gene>
<dbReference type="SUPFAM" id="SSF56112">
    <property type="entry name" value="Protein kinase-like (PK-like)"/>
    <property type="match status" value="1"/>
</dbReference>
<evidence type="ECO:0000259" key="1">
    <source>
        <dbReference type="Pfam" id="PF01636"/>
    </source>
</evidence>
<accession>A0A1A8ZEH3</accession>
<feature type="domain" description="Aminoglycoside phosphotransferase" evidence="1">
    <location>
        <begin position="107"/>
        <end position="184"/>
    </location>
</feature>
<dbReference type="AlphaFoldDB" id="A0A1A8ZEH3"/>
<organism evidence="2 3">
    <name type="scientific">Micromonospora auratinigra</name>
    <dbReference type="NCBI Taxonomy" id="261654"/>
    <lineage>
        <taxon>Bacteria</taxon>
        <taxon>Bacillati</taxon>
        <taxon>Actinomycetota</taxon>
        <taxon>Actinomycetes</taxon>
        <taxon>Micromonosporales</taxon>
        <taxon>Micromonosporaceae</taxon>
        <taxon>Micromonospora</taxon>
    </lineage>
</organism>
<evidence type="ECO:0000313" key="3">
    <source>
        <dbReference type="Proteomes" id="UP000199385"/>
    </source>
</evidence>
<protein>
    <submittedName>
        <fullName evidence="2">Phosphotransferase enzyme family protein</fullName>
    </submittedName>
</protein>
<dbReference type="Pfam" id="PF01636">
    <property type="entry name" value="APH"/>
    <property type="match status" value="1"/>
</dbReference>
<reference evidence="3" key="1">
    <citation type="submission" date="2016-06" db="EMBL/GenBank/DDBJ databases">
        <authorList>
            <person name="Varghese N."/>
            <person name="Submissions Spin"/>
        </authorList>
    </citation>
    <scope>NUCLEOTIDE SEQUENCE [LARGE SCALE GENOMIC DNA]</scope>
    <source>
        <strain evidence="3">DSM 44815</strain>
    </source>
</reference>
<dbReference type="InterPro" id="IPR002575">
    <property type="entry name" value="Aminoglycoside_PTrfase"/>
</dbReference>
<dbReference type="Gene3D" id="3.90.1200.10">
    <property type="match status" value="1"/>
</dbReference>
<dbReference type="GO" id="GO:0016740">
    <property type="term" value="F:transferase activity"/>
    <property type="evidence" value="ECO:0007669"/>
    <property type="project" value="UniProtKB-KW"/>
</dbReference>
<dbReference type="STRING" id="261654.GA0070611_1921"/>
<dbReference type="EMBL" id="LT594323">
    <property type="protein sequence ID" value="SBT42267.1"/>
    <property type="molecule type" value="Genomic_DNA"/>
</dbReference>
<keyword evidence="2" id="KW-0808">Transferase</keyword>
<dbReference type="PATRIC" id="fig|261654.4.peg.1955"/>
<name>A0A1A8ZEH3_9ACTN</name>
<evidence type="ECO:0000313" key="2">
    <source>
        <dbReference type="EMBL" id="SBT42267.1"/>
    </source>
</evidence>